<name>A0A840I746_9PROT</name>
<evidence type="ECO:0000259" key="3">
    <source>
        <dbReference type="Pfam" id="PF09362"/>
    </source>
</evidence>
<protein>
    <recommendedName>
        <fullName evidence="3">DUF1996 domain-containing protein</fullName>
    </recommendedName>
</protein>
<keyword evidence="2" id="KW-0732">Signal</keyword>
<dbReference type="Proteomes" id="UP000563524">
    <property type="component" value="Unassembled WGS sequence"/>
</dbReference>
<feature type="chain" id="PRO_5032364675" description="DUF1996 domain-containing protein" evidence="2">
    <location>
        <begin position="37"/>
        <end position="530"/>
    </location>
</feature>
<reference evidence="4 5" key="1">
    <citation type="submission" date="2020-08" db="EMBL/GenBank/DDBJ databases">
        <title>Genomic Encyclopedia of Type Strains, Phase IV (KMG-IV): sequencing the most valuable type-strain genomes for metagenomic binning, comparative biology and taxonomic classification.</title>
        <authorList>
            <person name="Goeker M."/>
        </authorList>
    </citation>
    <scope>NUCLEOTIDE SEQUENCE [LARGE SCALE GENOMIC DNA]</scope>
    <source>
        <strain evidence="4 5">DSM 102850</strain>
    </source>
</reference>
<feature type="signal peptide" evidence="2">
    <location>
        <begin position="1"/>
        <end position="36"/>
    </location>
</feature>
<dbReference type="EMBL" id="JACHOB010000006">
    <property type="protein sequence ID" value="MBB4660145.1"/>
    <property type="molecule type" value="Genomic_DNA"/>
</dbReference>
<feature type="region of interest" description="Disordered" evidence="1">
    <location>
        <begin position="160"/>
        <end position="202"/>
    </location>
</feature>
<dbReference type="Pfam" id="PF09362">
    <property type="entry name" value="DUF1996"/>
    <property type="match status" value="1"/>
</dbReference>
<keyword evidence="5" id="KW-1185">Reference proteome</keyword>
<organism evidence="4 5">
    <name type="scientific">Parvularcula dongshanensis</name>
    <dbReference type="NCBI Taxonomy" id="1173995"/>
    <lineage>
        <taxon>Bacteria</taxon>
        <taxon>Pseudomonadati</taxon>
        <taxon>Pseudomonadota</taxon>
        <taxon>Alphaproteobacteria</taxon>
        <taxon>Parvularculales</taxon>
        <taxon>Parvularculaceae</taxon>
        <taxon>Parvularcula</taxon>
    </lineage>
</organism>
<evidence type="ECO:0000313" key="4">
    <source>
        <dbReference type="EMBL" id="MBB4660145.1"/>
    </source>
</evidence>
<dbReference type="PANTHER" id="PTHR43662:SF3">
    <property type="entry name" value="DOMAIN PROTEIN, PUTATIVE (AFU_ORTHOLOGUE AFUA_6G11970)-RELATED"/>
    <property type="match status" value="1"/>
</dbReference>
<dbReference type="InterPro" id="IPR018535">
    <property type="entry name" value="DUF1996"/>
</dbReference>
<gene>
    <name evidence="4" type="ORF">GGQ59_002689</name>
</gene>
<accession>A0A840I746</accession>
<evidence type="ECO:0000256" key="2">
    <source>
        <dbReference type="SAM" id="SignalP"/>
    </source>
</evidence>
<dbReference type="RefSeq" id="WP_183819430.1">
    <property type="nucleotide sequence ID" value="NZ_JACHOB010000006.1"/>
</dbReference>
<feature type="domain" description="DUF1996" evidence="3">
    <location>
        <begin position="222"/>
        <end position="442"/>
    </location>
</feature>
<evidence type="ECO:0000256" key="1">
    <source>
        <dbReference type="SAM" id="MobiDB-lite"/>
    </source>
</evidence>
<sequence length="530" mass="58588">MTLLSPYWRQKPRGPLLCGASLLSSFAMLSVAPATAASDFASIEFHDSNTGGLITRVADGNEVALPSTDKVRMKIVPNEGQTIGSIQVDVVYGESKECWPEDGSHWRFDDDDAPFELAIPATQDCRYNIRVWKDEWRYSSYLGTFDKFQVRIDDDVVVAAPKPAPEPQSEPQSEPSQKSATNRHSVTQGTDRSSRMILGSKGSRGNHGVRVWCPVSHFAYDDPIVLPGQPGKSHLHMFIGNTSTNAHSTYASLKAAPRSSCEGGTNLKSSYWMPAAYNAKNEVMIPENVFMYYKTFLPGKTPDVLPDGMVKKIPEGLEMLALKQTKNAEDYYIQSMANGRGMLKFVLSFPTCVAVDGSGKPVLRYQDMPGDAAKVKNSNVAYQAGNTGTSNSCPKSHPYRIPELIMHVVYDTPFTSDWYLASDKMMNAKKGSTLHADYIAAWDEESMNRVVACNLQSRPCEFKEEKGGRLIGRGQLQDRFYDENGVKVYDYSSVLNKNTDRTPFGSGLKTMMDTIGGMELLDETTDTLGL</sequence>
<proteinExistence type="predicted"/>
<dbReference type="AlphaFoldDB" id="A0A840I746"/>
<feature type="compositionally biased region" description="Polar residues" evidence="1">
    <location>
        <begin position="182"/>
        <end position="191"/>
    </location>
</feature>
<feature type="compositionally biased region" description="Low complexity" evidence="1">
    <location>
        <begin position="169"/>
        <end position="180"/>
    </location>
</feature>
<evidence type="ECO:0000313" key="5">
    <source>
        <dbReference type="Proteomes" id="UP000563524"/>
    </source>
</evidence>
<dbReference type="PANTHER" id="PTHR43662">
    <property type="match status" value="1"/>
</dbReference>
<comment type="caution">
    <text evidence="4">The sequence shown here is derived from an EMBL/GenBank/DDBJ whole genome shotgun (WGS) entry which is preliminary data.</text>
</comment>